<dbReference type="OrthoDB" id="3742092at2759"/>
<dbReference type="EMBL" id="ML976753">
    <property type="protein sequence ID" value="KAF1965909.1"/>
    <property type="molecule type" value="Genomic_DNA"/>
</dbReference>
<gene>
    <name evidence="1" type="ORF">BU23DRAFT_560613</name>
</gene>
<reference evidence="1" key="1">
    <citation type="journal article" date="2020" name="Stud. Mycol.">
        <title>101 Dothideomycetes genomes: a test case for predicting lifestyles and emergence of pathogens.</title>
        <authorList>
            <person name="Haridas S."/>
            <person name="Albert R."/>
            <person name="Binder M."/>
            <person name="Bloem J."/>
            <person name="Labutti K."/>
            <person name="Salamov A."/>
            <person name="Andreopoulos B."/>
            <person name="Baker S."/>
            <person name="Barry K."/>
            <person name="Bills G."/>
            <person name="Bluhm B."/>
            <person name="Cannon C."/>
            <person name="Castanera R."/>
            <person name="Culley D."/>
            <person name="Daum C."/>
            <person name="Ezra D."/>
            <person name="Gonzalez J."/>
            <person name="Henrissat B."/>
            <person name="Kuo A."/>
            <person name="Liang C."/>
            <person name="Lipzen A."/>
            <person name="Lutzoni F."/>
            <person name="Magnuson J."/>
            <person name="Mondo S."/>
            <person name="Nolan M."/>
            <person name="Ohm R."/>
            <person name="Pangilinan J."/>
            <person name="Park H.-J."/>
            <person name="Ramirez L."/>
            <person name="Alfaro M."/>
            <person name="Sun H."/>
            <person name="Tritt A."/>
            <person name="Yoshinaga Y."/>
            <person name="Zwiers L.-H."/>
            <person name="Turgeon B."/>
            <person name="Goodwin S."/>
            <person name="Spatafora J."/>
            <person name="Crous P."/>
            <person name="Grigoriev I."/>
        </authorList>
    </citation>
    <scope>NUCLEOTIDE SEQUENCE</scope>
    <source>
        <strain evidence="1">CBS 107.79</strain>
    </source>
</reference>
<accession>A0A6A5UPP2</accession>
<keyword evidence="2" id="KW-1185">Reference proteome</keyword>
<evidence type="ECO:0000313" key="1">
    <source>
        <dbReference type="EMBL" id="KAF1965909.1"/>
    </source>
</evidence>
<organism evidence="1 2">
    <name type="scientific">Bimuria novae-zelandiae CBS 107.79</name>
    <dbReference type="NCBI Taxonomy" id="1447943"/>
    <lineage>
        <taxon>Eukaryota</taxon>
        <taxon>Fungi</taxon>
        <taxon>Dikarya</taxon>
        <taxon>Ascomycota</taxon>
        <taxon>Pezizomycotina</taxon>
        <taxon>Dothideomycetes</taxon>
        <taxon>Pleosporomycetidae</taxon>
        <taxon>Pleosporales</taxon>
        <taxon>Massarineae</taxon>
        <taxon>Didymosphaeriaceae</taxon>
        <taxon>Bimuria</taxon>
    </lineage>
</organism>
<name>A0A6A5UPP2_9PLEO</name>
<evidence type="ECO:0000313" key="2">
    <source>
        <dbReference type="Proteomes" id="UP000800036"/>
    </source>
</evidence>
<dbReference type="Proteomes" id="UP000800036">
    <property type="component" value="Unassembled WGS sequence"/>
</dbReference>
<protein>
    <submittedName>
        <fullName evidence="1">Uncharacterized protein</fullName>
    </submittedName>
</protein>
<dbReference type="AlphaFoldDB" id="A0A6A5UPP2"/>
<sequence length="218" mass="24687">MLTLSKAVGTGATGAYHTIVEDHPDGAEERPILIEEDGTQDDPITLRGDEAPAEARVDNTRALVRMPLHQRNQFMQLAPWKASPVHFRYVIAPSRLREMAKRHTGGSRYAIVIEVVRRPTWDVEDTYPEYICIASLEGGKALTIRVKTYSVEGQTLEKWPGGGQSYMTLERIVERGYLFPPFCNQFNKDRLRVYLQKMAEIDGMPKVRERAVAIRSGD</sequence>
<proteinExistence type="predicted"/>